<accession>A0A0D8HJI2</accession>
<dbReference type="STRING" id="1280514.AXFE_10110"/>
<dbReference type="InterPro" id="IPR017900">
    <property type="entry name" value="4Fe4S_Fe_S_CS"/>
</dbReference>
<evidence type="ECO:0000313" key="7">
    <source>
        <dbReference type="EMBL" id="KJF18110.1"/>
    </source>
</evidence>
<keyword evidence="4" id="KW-0408">Iron</keyword>
<protein>
    <submittedName>
        <fullName evidence="7">Ferredoxin</fullName>
    </submittedName>
</protein>
<organism evidence="7 8">
    <name type="scientific">Acidithrix ferrooxidans</name>
    <dbReference type="NCBI Taxonomy" id="1280514"/>
    <lineage>
        <taxon>Bacteria</taxon>
        <taxon>Bacillati</taxon>
        <taxon>Actinomycetota</taxon>
        <taxon>Acidimicrobiia</taxon>
        <taxon>Acidimicrobiales</taxon>
        <taxon>Acidimicrobiaceae</taxon>
        <taxon>Acidithrix</taxon>
    </lineage>
</organism>
<name>A0A0D8HJI2_9ACTN</name>
<keyword evidence="3" id="KW-0479">Metal-binding</keyword>
<dbReference type="GO" id="GO:0051539">
    <property type="term" value="F:4 iron, 4 sulfur cluster binding"/>
    <property type="evidence" value="ECO:0007669"/>
    <property type="project" value="UniProtKB-KW"/>
</dbReference>
<dbReference type="Gene3D" id="3.30.70.20">
    <property type="match status" value="1"/>
</dbReference>
<feature type="domain" description="4Fe-4S ferredoxin-type" evidence="6">
    <location>
        <begin position="78"/>
        <end position="107"/>
    </location>
</feature>
<dbReference type="RefSeq" id="WP_200891189.1">
    <property type="nucleotide sequence ID" value="NZ_JXYS01000025.1"/>
</dbReference>
<dbReference type="SUPFAM" id="SSF54862">
    <property type="entry name" value="4Fe-4S ferredoxins"/>
    <property type="match status" value="1"/>
</dbReference>
<evidence type="ECO:0000259" key="6">
    <source>
        <dbReference type="PROSITE" id="PS51379"/>
    </source>
</evidence>
<evidence type="ECO:0000313" key="8">
    <source>
        <dbReference type="Proteomes" id="UP000032360"/>
    </source>
</evidence>
<feature type="domain" description="4Fe-4S ferredoxin-type" evidence="6">
    <location>
        <begin position="49"/>
        <end position="74"/>
    </location>
</feature>
<keyword evidence="2" id="KW-0004">4Fe-4S</keyword>
<dbReference type="AlphaFoldDB" id="A0A0D8HJI2"/>
<dbReference type="PANTHER" id="PTHR24960:SF79">
    <property type="entry name" value="PHOTOSYSTEM I IRON-SULFUR CENTER"/>
    <property type="match status" value="1"/>
</dbReference>
<comment type="cofactor">
    <cofactor evidence="1">
        <name>[4Fe-4S] cluster</name>
        <dbReference type="ChEBI" id="CHEBI:49883"/>
    </cofactor>
</comment>
<dbReference type="PROSITE" id="PS51379">
    <property type="entry name" value="4FE4S_FER_2"/>
    <property type="match status" value="2"/>
</dbReference>
<dbReference type="InterPro" id="IPR017896">
    <property type="entry name" value="4Fe4S_Fe-S-bd"/>
</dbReference>
<evidence type="ECO:0000256" key="1">
    <source>
        <dbReference type="ARBA" id="ARBA00001966"/>
    </source>
</evidence>
<keyword evidence="5" id="KW-0411">Iron-sulfur</keyword>
<dbReference type="EMBL" id="JXYS01000025">
    <property type="protein sequence ID" value="KJF18110.1"/>
    <property type="molecule type" value="Genomic_DNA"/>
</dbReference>
<comment type="caution">
    <text evidence="7">The sequence shown here is derived from an EMBL/GenBank/DDBJ whole genome shotgun (WGS) entry which is preliminary data.</text>
</comment>
<dbReference type="PANTHER" id="PTHR24960">
    <property type="entry name" value="PHOTOSYSTEM I IRON-SULFUR CENTER-RELATED"/>
    <property type="match status" value="1"/>
</dbReference>
<evidence type="ECO:0000256" key="3">
    <source>
        <dbReference type="ARBA" id="ARBA00022723"/>
    </source>
</evidence>
<evidence type="ECO:0000256" key="2">
    <source>
        <dbReference type="ARBA" id="ARBA00022485"/>
    </source>
</evidence>
<sequence>MMQRIPLKMMQRIPLKMMQRIPLKITQALPLTDKRQLKAEVIAESNSIQKIAFDLDTCSGCGACIRTCPQRAIHGSTIGIFIDEDLCNSCGECVEICPKGSLVFSPPPGQT</sequence>
<dbReference type="Proteomes" id="UP000032360">
    <property type="component" value="Unassembled WGS sequence"/>
</dbReference>
<dbReference type="PROSITE" id="PS00198">
    <property type="entry name" value="4FE4S_FER_1"/>
    <property type="match status" value="2"/>
</dbReference>
<dbReference type="InterPro" id="IPR050157">
    <property type="entry name" value="PSI_iron-sulfur_center"/>
</dbReference>
<proteinExistence type="predicted"/>
<reference evidence="7 8" key="1">
    <citation type="submission" date="2015-01" db="EMBL/GenBank/DDBJ databases">
        <title>Draft genome of the acidophilic iron oxidizer Acidithrix ferrooxidans strain Py-F3.</title>
        <authorList>
            <person name="Poehlein A."/>
            <person name="Eisen S."/>
            <person name="Schloemann M."/>
            <person name="Johnson B.D."/>
            <person name="Daniel R."/>
            <person name="Muehling M."/>
        </authorList>
    </citation>
    <scope>NUCLEOTIDE SEQUENCE [LARGE SCALE GENOMIC DNA]</scope>
    <source>
        <strain evidence="7 8">Py-F3</strain>
    </source>
</reference>
<evidence type="ECO:0000256" key="5">
    <source>
        <dbReference type="ARBA" id="ARBA00023014"/>
    </source>
</evidence>
<keyword evidence="8" id="KW-1185">Reference proteome</keyword>
<dbReference type="Pfam" id="PF13237">
    <property type="entry name" value="Fer4_10"/>
    <property type="match status" value="1"/>
</dbReference>
<gene>
    <name evidence="7" type="primary">fer</name>
    <name evidence="7" type="ORF">AXFE_10110</name>
</gene>
<evidence type="ECO:0000256" key="4">
    <source>
        <dbReference type="ARBA" id="ARBA00023004"/>
    </source>
</evidence>
<dbReference type="GO" id="GO:0046872">
    <property type="term" value="F:metal ion binding"/>
    <property type="evidence" value="ECO:0007669"/>
    <property type="project" value="UniProtKB-KW"/>
</dbReference>